<dbReference type="Proteomes" id="UP000006872">
    <property type="component" value="Chromosome"/>
</dbReference>
<feature type="chain" id="PRO_5003170100" description="Pilus assembly protein PilP" evidence="2">
    <location>
        <begin position="20"/>
        <end position="134"/>
    </location>
</feature>
<dbReference type="RefSeq" id="WP_013364398.1">
    <property type="nucleotide sequence ID" value="NC_014618.1"/>
</dbReference>
<sequence>MASGRVVLLVFLPLLLAMRDPFQPAVDTCAVAQVSQWRYRGVVSSERFAIGLVMDNAGKWQRLIQGQVLENGWRIIRLSPEEIEVRAGERCESAAWRWQKEGANNHENHRRVADAAAGDSAREGKGQRRHADRR</sequence>
<evidence type="ECO:0000256" key="2">
    <source>
        <dbReference type="SAM" id="SignalP"/>
    </source>
</evidence>
<gene>
    <name evidence="3" type="ordered locus">Entcl_0342</name>
</gene>
<organism evidence="3 4">
    <name type="scientific">Enterobacter lignolyticus (strain SCF1)</name>
    <dbReference type="NCBI Taxonomy" id="701347"/>
    <lineage>
        <taxon>Bacteria</taxon>
        <taxon>Pseudomonadati</taxon>
        <taxon>Pseudomonadota</taxon>
        <taxon>Gammaproteobacteria</taxon>
        <taxon>Enterobacterales</taxon>
        <taxon>Enterobacteriaceae</taxon>
        <taxon>Pluralibacter</taxon>
    </lineage>
</organism>
<name>E3GBR1_ENTLS</name>
<evidence type="ECO:0000313" key="4">
    <source>
        <dbReference type="Proteomes" id="UP000006872"/>
    </source>
</evidence>
<evidence type="ECO:0000313" key="3">
    <source>
        <dbReference type="EMBL" id="ADO46620.1"/>
    </source>
</evidence>
<dbReference type="eggNOG" id="ENOG50335JD">
    <property type="taxonomic scope" value="Bacteria"/>
</dbReference>
<evidence type="ECO:0000256" key="1">
    <source>
        <dbReference type="SAM" id="MobiDB-lite"/>
    </source>
</evidence>
<reference evidence="3 4" key="2">
    <citation type="journal article" date="2011" name="Stand. Genomic Sci.">
        <title>Complete genome sequence of 'Enterobacter lignolyticus' SCF1.</title>
        <authorList>
            <person name="Deangelis K.M."/>
            <person name="D'Haeseleer P."/>
            <person name="Chivian D."/>
            <person name="Fortney J.L."/>
            <person name="Khudyakov J."/>
            <person name="Simmons B."/>
            <person name="Woo H."/>
            <person name="Arkin A.P."/>
            <person name="Davenport K.W."/>
            <person name="Goodwin L."/>
            <person name="Chen A."/>
            <person name="Ivanova N."/>
            <person name="Kyrpides N.C."/>
            <person name="Mavromatis K."/>
            <person name="Woyke T."/>
            <person name="Hazen T.C."/>
        </authorList>
    </citation>
    <scope>NUCLEOTIDE SEQUENCE [LARGE SCALE GENOMIC DNA]</scope>
    <source>
        <strain evidence="3 4">SCF1</strain>
    </source>
</reference>
<dbReference type="EMBL" id="CP002272">
    <property type="protein sequence ID" value="ADO46620.1"/>
    <property type="molecule type" value="Genomic_DNA"/>
</dbReference>
<accession>E3GBR1</accession>
<dbReference type="Pfam" id="PF10748">
    <property type="entry name" value="HofP"/>
    <property type="match status" value="1"/>
</dbReference>
<dbReference type="InterPro" id="IPR019684">
    <property type="entry name" value="HofP"/>
</dbReference>
<dbReference type="KEGG" id="esc:Entcl_0342"/>
<reference evidence="4" key="1">
    <citation type="submission" date="2010-10" db="EMBL/GenBank/DDBJ databases">
        <title>Complete sequence of Enterobacter cloacae SCF1.</title>
        <authorList>
            <consortium name="US DOE Joint Genome Institute"/>
            <person name="Lucas S."/>
            <person name="Copeland A."/>
            <person name="Lapidus A."/>
            <person name="Cheng J.-F."/>
            <person name="Bruce D."/>
            <person name="Goodwin L."/>
            <person name="Pitluck S."/>
            <person name="Davenport K."/>
            <person name="Detter J.C."/>
            <person name="Han C."/>
            <person name="Tapia R."/>
            <person name="Land M."/>
            <person name="Hauser L."/>
            <person name="Chang Y.-J."/>
            <person name="Jeffries C."/>
            <person name="Kyrpides N."/>
            <person name="Ivanova N."/>
            <person name="Mikhailova N."/>
            <person name="DeAngelis K."/>
            <person name="Arkin A.P."/>
            <person name="Chivian D."/>
            <person name="Edwards B."/>
            <person name="Woo H."/>
            <person name="Hazen T.C."/>
            <person name="Woyke T."/>
        </authorList>
    </citation>
    <scope>NUCLEOTIDE SEQUENCE [LARGE SCALE GENOMIC DNA]</scope>
    <source>
        <strain evidence="4">SCF1</strain>
    </source>
</reference>
<keyword evidence="4" id="KW-1185">Reference proteome</keyword>
<proteinExistence type="predicted"/>
<feature type="signal peptide" evidence="2">
    <location>
        <begin position="1"/>
        <end position="19"/>
    </location>
</feature>
<feature type="region of interest" description="Disordered" evidence="1">
    <location>
        <begin position="100"/>
        <end position="134"/>
    </location>
</feature>
<feature type="compositionally biased region" description="Basic and acidic residues" evidence="1">
    <location>
        <begin position="100"/>
        <end position="113"/>
    </location>
</feature>
<evidence type="ECO:0008006" key="5">
    <source>
        <dbReference type="Google" id="ProtNLM"/>
    </source>
</evidence>
<dbReference type="STRING" id="701347.Entcl_0342"/>
<dbReference type="AlphaFoldDB" id="E3GBR1"/>
<protein>
    <recommendedName>
        <fullName evidence="5">Pilus assembly protein PilP</fullName>
    </recommendedName>
</protein>
<keyword evidence="2" id="KW-0732">Signal</keyword>
<dbReference type="HOGENOM" id="CLU_128670_0_0_6"/>